<organism evidence="2 3">
    <name type="scientific">Pararge aegeria aegeria</name>
    <dbReference type="NCBI Taxonomy" id="348720"/>
    <lineage>
        <taxon>Eukaryota</taxon>
        <taxon>Metazoa</taxon>
        <taxon>Ecdysozoa</taxon>
        <taxon>Arthropoda</taxon>
        <taxon>Hexapoda</taxon>
        <taxon>Insecta</taxon>
        <taxon>Pterygota</taxon>
        <taxon>Neoptera</taxon>
        <taxon>Endopterygota</taxon>
        <taxon>Lepidoptera</taxon>
        <taxon>Glossata</taxon>
        <taxon>Ditrysia</taxon>
        <taxon>Papilionoidea</taxon>
        <taxon>Nymphalidae</taxon>
        <taxon>Satyrinae</taxon>
        <taxon>Satyrini</taxon>
        <taxon>Parargina</taxon>
        <taxon>Pararge</taxon>
    </lineage>
</organism>
<accession>A0A8S4QE04</accession>
<evidence type="ECO:0000256" key="1">
    <source>
        <dbReference type="SAM" id="MobiDB-lite"/>
    </source>
</evidence>
<feature type="region of interest" description="Disordered" evidence="1">
    <location>
        <begin position="96"/>
        <end position="118"/>
    </location>
</feature>
<dbReference type="Proteomes" id="UP000838756">
    <property type="component" value="Unassembled WGS sequence"/>
</dbReference>
<protein>
    <submittedName>
        <fullName evidence="2">Jg5229 protein</fullName>
    </submittedName>
</protein>
<sequence length="118" mass="12474">MPTAGNRSFEGSSKHYGFVPLGSSGYLRLLDVAGPPRWGSTNAALTSAGLLVFGTPTSIHSPSYVPRLLPLQLCNSLSYVGNSGSSTDLFIPDVITQSSEHSSPHHPQRDSEPSYGSL</sequence>
<keyword evidence="3" id="KW-1185">Reference proteome</keyword>
<dbReference type="OrthoDB" id="7475696at2759"/>
<dbReference type="EMBL" id="CAKXAJ010001746">
    <property type="protein sequence ID" value="CAH2207958.1"/>
    <property type="molecule type" value="Genomic_DNA"/>
</dbReference>
<comment type="caution">
    <text evidence="2">The sequence shown here is derived from an EMBL/GenBank/DDBJ whole genome shotgun (WGS) entry which is preliminary data.</text>
</comment>
<evidence type="ECO:0000313" key="3">
    <source>
        <dbReference type="Proteomes" id="UP000838756"/>
    </source>
</evidence>
<evidence type="ECO:0000313" key="2">
    <source>
        <dbReference type="EMBL" id="CAH2207958.1"/>
    </source>
</evidence>
<gene>
    <name evidence="2" type="primary">jg5229</name>
    <name evidence="2" type="ORF">PAEG_LOCUS575</name>
</gene>
<name>A0A8S4QE04_9NEOP</name>
<dbReference type="AlphaFoldDB" id="A0A8S4QE04"/>
<proteinExistence type="predicted"/>
<reference evidence="2" key="1">
    <citation type="submission" date="2022-03" db="EMBL/GenBank/DDBJ databases">
        <authorList>
            <person name="Lindestad O."/>
        </authorList>
    </citation>
    <scope>NUCLEOTIDE SEQUENCE</scope>
</reference>